<evidence type="ECO:0000256" key="3">
    <source>
        <dbReference type="ARBA" id="ARBA00032460"/>
    </source>
</evidence>
<dbReference type="InterPro" id="IPR004360">
    <property type="entry name" value="Glyas_Fos-R_dOase_dom"/>
</dbReference>
<evidence type="ECO:0000256" key="2">
    <source>
        <dbReference type="ARBA" id="ARBA00030892"/>
    </source>
</evidence>
<dbReference type="InterPro" id="IPR037523">
    <property type="entry name" value="VOC_core"/>
</dbReference>
<dbReference type="PANTHER" id="PTHR46036">
    <property type="entry name" value="LACTOYLGLUTATHIONE LYASE"/>
    <property type="match status" value="1"/>
</dbReference>
<dbReference type="SUPFAM" id="SSF54593">
    <property type="entry name" value="Glyoxalase/Bleomycin resistance protein/Dihydroxybiphenyl dioxygenase"/>
    <property type="match status" value="1"/>
</dbReference>
<dbReference type="Pfam" id="PF00903">
    <property type="entry name" value="Glyoxalase"/>
    <property type="match status" value="1"/>
</dbReference>
<dbReference type="Gene3D" id="3.10.180.10">
    <property type="entry name" value="2,3-Dihydroxybiphenyl 1,2-Dioxygenase, domain 1"/>
    <property type="match status" value="1"/>
</dbReference>
<evidence type="ECO:0000259" key="5">
    <source>
        <dbReference type="PROSITE" id="PS51819"/>
    </source>
</evidence>
<evidence type="ECO:0000313" key="6">
    <source>
        <dbReference type="EMBL" id="SNZ19277.1"/>
    </source>
</evidence>
<dbReference type="EMBL" id="OBEL01000002">
    <property type="protein sequence ID" value="SNZ19277.1"/>
    <property type="molecule type" value="Genomic_DNA"/>
</dbReference>
<organism evidence="6 7">
    <name type="scientific">Cohaesibacter gelatinilyticus</name>
    <dbReference type="NCBI Taxonomy" id="372072"/>
    <lineage>
        <taxon>Bacteria</taxon>
        <taxon>Pseudomonadati</taxon>
        <taxon>Pseudomonadota</taxon>
        <taxon>Alphaproteobacteria</taxon>
        <taxon>Hyphomicrobiales</taxon>
        <taxon>Cohaesibacteraceae</taxon>
    </lineage>
</organism>
<proteinExistence type="predicted"/>
<dbReference type="OrthoDB" id="4725692at2"/>
<dbReference type="GO" id="GO:0019243">
    <property type="term" value="P:methylglyoxal catabolic process to D-lactate via S-lactoyl-glutathione"/>
    <property type="evidence" value="ECO:0007669"/>
    <property type="project" value="TreeGrafter"/>
</dbReference>
<name>A0A285PDG5_9HYPH</name>
<dbReference type="PROSITE" id="PS51819">
    <property type="entry name" value="VOC"/>
    <property type="match status" value="1"/>
</dbReference>
<evidence type="ECO:0000256" key="1">
    <source>
        <dbReference type="ARBA" id="ARBA00030291"/>
    </source>
</evidence>
<keyword evidence="6" id="KW-0456">Lyase</keyword>
<reference evidence="6 7" key="1">
    <citation type="submission" date="2017-09" db="EMBL/GenBank/DDBJ databases">
        <authorList>
            <person name="Ehlers B."/>
            <person name="Leendertz F.H."/>
        </authorList>
    </citation>
    <scope>NUCLEOTIDE SEQUENCE [LARGE SCALE GENOMIC DNA]</scope>
    <source>
        <strain evidence="6 7">DSM 18289</strain>
    </source>
</reference>
<accession>A0A285PDG5</accession>
<evidence type="ECO:0000256" key="4">
    <source>
        <dbReference type="ARBA" id="ARBA00033298"/>
    </source>
</evidence>
<dbReference type="GO" id="GO:0005737">
    <property type="term" value="C:cytoplasm"/>
    <property type="evidence" value="ECO:0007669"/>
    <property type="project" value="TreeGrafter"/>
</dbReference>
<evidence type="ECO:0000313" key="7">
    <source>
        <dbReference type="Proteomes" id="UP000219439"/>
    </source>
</evidence>
<dbReference type="InterPro" id="IPR029068">
    <property type="entry name" value="Glyas_Bleomycin-R_OHBP_Dase"/>
</dbReference>
<dbReference type="GO" id="GO:0004462">
    <property type="term" value="F:lactoylglutathione lyase activity"/>
    <property type="evidence" value="ECO:0007669"/>
    <property type="project" value="TreeGrafter"/>
</dbReference>
<dbReference type="AlphaFoldDB" id="A0A285PDG5"/>
<gene>
    <name evidence="6" type="ORF">SAMN06265368_2357</name>
</gene>
<keyword evidence="7" id="KW-1185">Reference proteome</keyword>
<feature type="domain" description="VOC" evidence="5">
    <location>
        <begin position="3"/>
        <end position="126"/>
    </location>
</feature>
<protein>
    <recommendedName>
        <fullName evidence="2">Aldoketomutase</fullName>
    </recommendedName>
    <alternativeName>
        <fullName evidence="1">Ketone-aldehyde mutase</fullName>
    </alternativeName>
    <alternativeName>
        <fullName evidence="3">Methylglyoxalase</fullName>
    </alternativeName>
    <alternativeName>
        <fullName evidence="4">S-D-lactoylglutathione methylglyoxal lyase</fullName>
    </alternativeName>
</protein>
<dbReference type="Proteomes" id="UP000219439">
    <property type="component" value="Unassembled WGS sequence"/>
</dbReference>
<dbReference type="PANTHER" id="PTHR46036:SF5">
    <property type="entry name" value="LACTOYLGLUTATHIONE LYASE"/>
    <property type="match status" value="1"/>
</dbReference>
<dbReference type="RefSeq" id="WP_097153635.1">
    <property type="nucleotide sequence ID" value="NZ_OBEL01000002.1"/>
</dbReference>
<sequence length="131" mass="14759">MAKLIHSMIRVLDEKRSVAFYEAAFGLSVKDKLDFESFCLIYMVSDQSVFELELTINKERTEPYDLGDGYGHLALVVDDLEAAREQVIAAGAEPRDIVDFRPAGTRVARFFFVADPDGYQIEVIEKGGRFS</sequence>